<dbReference type="GeneID" id="29998371"/>
<dbReference type="PANTHER" id="PTHR34800:SF1">
    <property type="entry name" value="TETRAPYRROLE-BINDING PROTEIN, CHLOROPLASTIC"/>
    <property type="match status" value="1"/>
</dbReference>
<dbReference type="PANTHER" id="PTHR34800">
    <property type="entry name" value="TETRAPYRROLE-BINDING PROTEIN, CHLOROPLASTIC"/>
    <property type="match status" value="1"/>
</dbReference>
<dbReference type="InterPro" id="IPR008629">
    <property type="entry name" value="GUN4-like"/>
</dbReference>
<geneLocation type="chloroplast" evidence="2"/>
<dbReference type="InterPro" id="IPR037215">
    <property type="entry name" value="GUN4-like_sf"/>
</dbReference>
<keyword evidence="2" id="KW-0934">Plastid</keyword>
<dbReference type="AlphaFoldDB" id="A0A1G4NTP8"/>
<dbReference type="CDD" id="cd16383">
    <property type="entry name" value="GUN4"/>
    <property type="match status" value="1"/>
</dbReference>
<organism evidence="2">
    <name type="scientific">Helminthocladia australis</name>
    <dbReference type="NCBI Taxonomy" id="260093"/>
    <lineage>
        <taxon>Eukaryota</taxon>
        <taxon>Rhodophyta</taxon>
        <taxon>Florideophyceae</taxon>
        <taxon>Nemaliophycidae</taxon>
        <taxon>Nemaliales</taxon>
        <taxon>Liagoraceae</taxon>
        <taxon>Helminthocladia</taxon>
    </lineage>
</organism>
<dbReference type="GO" id="GO:0046906">
    <property type="term" value="F:tetrapyrrole binding"/>
    <property type="evidence" value="ECO:0007669"/>
    <property type="project" value="TreeGrafter"/>
</dbReference>
<evidence type="ECO:0000259" key="1">
    <source>
        <dbReference type="Pfam" id="PF05419"/>
    </source>
</evidence>
<dbReference type="Pfam" id="PF05419">
    <property type="entry name" value="GUN4"/>
    <property type="match status" value="1"/>
</dbReference>
<evidence type="ECO:0000313" key="2">
    <source>
        <dbReference type="EMBL" id="SCW21879.1"/>
    </source>
</evidence>
<dbReference type="RefSeq" id="YP_009313625.1">
    <property type="nucleotide sequence ID" value="NC_031658.1"/>
</dbReference>
<proteinExistence type="predicted"/>
<dbReference type="Gene3D" id="1.25.40.620">
    <property type="match status" value="1"/>
</dbReference>
<protein>
    <recommendedName>
        <fullName evidence="1">GUN4-like domain-containing protein</fullName>
    </recommendedName>
</protein>
<dbReference type="Gene3D" id="1.10.10.1770">
    <property type="entry name" value="Gun4-like"/>
    <property type="match status" value="1"/>
</dbReference>
<keyword evidence="2" id="KW-0150">Chloroplast</keyword>
<reference evidence="2" key="2">
    <citation type="submission" date="2016-10" db="EMBL/GenBank/DDBJ databases">
        <authorList>
            <person name="de Groot N.N."/>
        </authorList>
    </citation>
    <scope>NUCLEOTIDE SEQUENCE</scope>
    <source>
        <strain evidence="2">J.0167</strain>
    </source>
</reference>
<dbReference type="EMBL" id="LT622866">
    <property type="protein sequence ID" value="SCW21879.1"/>
    <property type="molecule type" value="Genomic_DNA"/>
</dbReference>
<sequence length="242" mass="28119">MIKNDNLEGKCEYLIYLINTDDVTTYSTQMDLVHEIYQVGESAQIQLLAILLDRYNAKTIIMNSVDGTIFELLLKSNNPAIKDKLNQYLSNGIVKLISDYDINYLPLQKLLLCKQFQKADMLTQSLLCNLSQKAGHHNRPWLYFTDVRSLPTVDLRTIDQLWQVHSEGLFGLSVQKRIWLSTNSNWERFWTKIGWKVNNVSCRYPQEFIWNMTAPEGHLPLFNQLRGVQVLAALFDHPAFYT</sequence>
<accession>A0A1G4NTP8</accession>
<feature type="domain" description="GUN4-like" evidence="1">
    <location>
        <begin position="99"/>
        <end position="238"/>
    </location>
</feature>
<dbReference type="SUPFAM" id="SSF140869">
    <property type="entry name" value="GUN4-like"/>
    <property type="match status" value="1"/>
</dbReference>
<name>A0A1G4NTP8_9FLOR</name>
<reference evidence="2" key="1">
    <citation type="submission" date="2016-10" db="EMBL/GenBank/DDBJ databases">
        <title>Chloroplast genomes as a tool to resolve red algal phylogenies: a case study in the Nemaliales.</title>
        <authorList>
            <person name="Costa J.F."/>
            <person name="Lin S.M."/>
            <person name="Macaya E.C."/>
            <person name="Fernandez-Garcia C."/>
            <person name="Verbruggen H."/>
        </authorList>
    </citation>
    <scope>NUCLEOTIDE SEQUENCE</scope>
    <source>
        <strain evidence="2">J.0167</strain>
    </source>
</reference>
<gene>
    <name evidence="2" type="primary">ycf53</name>
    <name evidence="2" type="ORF">J0167_25</name>
</gene>